<gene>
    <name evidence="1" type="ORF">AMECASPLE_025477</name>
</gene>
<dbReference type="EMBL" id="JAHRIP010077748">
    <property type="protein sequence ID" value="MEQ2311914.1"/>
    <property type="molecule type" value="Genomic_DNA"/>
</dbReference>
<dbReference type="Proteomes" id="UP001469553">
    <property type="component" value="Unassembled WGS sequence"/>
</dbReference>
<comment type="caution">
    <text evidence="1">The sequence shown here is derived from an EMBL/GenBank/DDBJ whole genome shotgun (WGS) entry which is preliminary data.</text>
</comment>
<sequence length="65" mass="7899">KNNLEYKLFYFELRHQILPTTPWRTSLSDRSETAGWPAEDDREEKEVQLKHLWFLHPEGWKLSSL</sequence>
<organism evidence="1 2">
    <name type="scientific">Ameca splendens</name>
    <dbReference type="NCBI Taxonomy" id="208324"/>
    <lineage>
        <taxon>Eukaryota</taxon>
        <taxon>Metazoa</taxon>
        <taxon>Chordata</taxon>
        <taxon>Craniata</taxon>
        <taxon>Vertebrata</taxon>
        <taxon>Euteleostomi</taxon>
        <taxon>Actinopterygii</taxon>
        <taxon>Neopterygii</taxon>
        <taxon>Teleostei</taxon>
        <taxon>Neoteleostei</taxon>
        <taxon>Acanthomorphata</taxon>
        <taxon>Ovalentaria</taxon>
        <taxon>Atherinomorphae</taxon>
        <taxon>Cyprinodontiformes</taxon>
        <taxon>Goodeidae</taxon>
        <taxon>Ameca</taxon>
    </lineage>
</organism>
<name>A0ABV1A180_9TELE</name>
<feature type="non-terminal residue" evidence="1">
    <location>
        <position position="1"/>
    </location>
</feature>
<proteinExistence type="predicted"/>
<protein>
    <submittedName>
        <fullName evidence="1">Uncharacterized protein</fullName>
    </submittedName>
</protein>
<accession>A0ABV1A180</accession>
<evidence type="ECO:0000313" key="2">
    <source>
        <dbReference type="Proteomes" id="UP001469553"/>
    </source>
</evidence>
<keyword evidence="2" id="KW-1185">Reference proteome</keyword>
<reference evidence="1 2" key="1">
    <citation type="submission" date="2021-06" db="EMBL/GenBank/DDBJ databases">
        <authorList>
            <person name="Palmer J.M."/>
        </authorList>
    </citation>
    <scope>NUCLEOTIDE SEQUENCE [LARGE SCALE GENOMIC DNA]</scope>
    <source>
        <strain evidence="1 2">AS_MEX2019</strain>
        <tissue evidence="1">Muscle</tissue>
    </source>
</reference>
<evidence type="ECO:0000313" key="1">
    <source>
        <dbReference type="EMBL" id="MEQ2311914.1"/>
    </source>
</evidence>